<feature type="compositionally biased region" description="Pro residues" evidence="5">
    <location>
        <begin position="29"/>
        <end position="38"/>
    </location>
</feature>
<comment type="similarity">
    <text evidence="1 4">Belongs to the universal ribosomal protein uS9 family.</text>
</comment>
<dbReference type="InterPro" id="IPR020574">
    <property type="entry name" value="Ribosomal_uS9_CS"/>
</dbReference>
<evidence type="ECO:0000313" key="6">
    <source>
        <dbReference type="EMBL" id="CAD1833135.1"/>
    </source>
</evidence>
<feature type="region of interest" description="Disordered" evidence="5">
    <location>
        <begin position="22"/>
        <end position="46"/>
    </location>
</feature>
<evidence type="ECO:0000256" key="1">
    <source>
        <dbReference type="ARBA" id="ARBA00005251"/>
    </source>
</evidence>
<protein>
    <recommendedName>
        <fullName evidence="7">30S ribosomal protein S9</fullName>
    </recommendedName>
</protein>
<dbReference type="GO" id="GO:0022627">
    <property type="term" value="C:cytosolic small ribosomal subunit"/>
    <property type="evidence" value="ECO:0007669"/>
    <property type="project" value="TreeGrafter"/>
</dbReference>
<evidence type="ECO:0000256" key="2">
    <source>
        <dbReference type="ARBA" id="ARBA00022980"/>
    </source>
</evidence>
<evidence type="ECO:0000256" key="4">
    <source>
        <dbReference type="RuleBase" id="RU003815"/>
    </source>
</evidence>
<evidence type="ECO:0008006" key="7">
    <source>
        <dbReference type="Google" id="ProtNLM"/>
    </source>
</evidence>
<feature type="compositionally biased region" description="Low complexity" evidence="5">
    <location>
        <begin position="424"/>
        <end position="434"/>
    </location>
</feature>
<dbReference type="Gene3D" id="3.30.230.10">
    <property type="match status" value="1"/>
</dbReference>
<name>A0A6V7PQR4_ANACO</name>
<dbReference type="SUPFAM" id="SSF54211">
    <property type="entry name" value="Ribosomal protein S5 domain 2-like"/>
    <property type="match status" value="1"/>
</dbReference>
<feature type="compositionally biased region" description="Polar residues" evidence="5">
    <location>
        <begin position="435"/>
        <end position="444"/>
    </location>
</feature>
<dbReference type="PROSITE" id="PS00360">
    <property type="entry name" value="RIBOSOMAL_S9"/>
    <property type="match status" value="1"/>
</dbReference>
<reference evidence="6" key="1">
    <citation type="submission" date="2020-07" db="EMBL/GenBank/DDBJ databases">
        <authorList>
            <person name="Lin J."/>
        </authorList>
    </citation>
    <scope>NUCLEOTIDE SEQUENCE</scope>
</reference>
<dbReference type="Pfam" id="PF00380">
    <property type="entry name" value="Ribosomal_S9"/>
    <property type="match status" value="1"/>
</dbReference>
<feature type="region of interest" description="Disordered" evidence="5">
    <location>
        <begin position="656"/>
        <end position="682"/>
    </location>
</feature>
<dbReference type="InterPro" id="IPR000754">
    <property type="entry name" value="Ribosomal_uS9"/>
</dbReference>
<dbReference type="GO" id="GO:0003735">
    <property type="term" value="F:structural constituent of ribosome"/>
    <property type="evidence" value="ECO:0007669"/>
    <property type="project" value="InterPro"/>
</dbReference>
<evidence type="ECO:0000256" key="5">
    <source>
        <dbReference type="SAM" id="MobiDB-lite"/>
    </source>
</evidence>
<dbReference type="EMBL" id="LR862151">
    <property type="protein sequence ID" value="CAD1833135.1"/>
    <property type="molecule type" value="Genomic_DNA"/>
</dbReference>
<keyword evidence="3 4" id="KW-0687">Ribonucleoprotein</keyword>
<dbReference type="FunFam" id="3.30.230.10:FF:000034">
    <property type="entry name" value="30S ribosomal protein S9"/>
    <property type="match status" value="1"/>
</dbReference>
<dbReference type="InterPro" id="IPR023035">
    <property type="entry name" value="Ribosomal_uS9_bac/plastid"/>
</dbReference>
<dbReference type="InterPro" id="IPR020568">
    <property type="entry name" value="Ribosomal_Su5_D2-typ_SF"/>
</dbReference>
<dbReference type="AlphaFoldDB" id="A0A6V7PQR4"/>
<sequence>MLRRLFSRPLPLRLQTLTLFSSSSSSSLLPPPPRPNPRLPFSGRDPTRSFLLRSLRFYSASRGDGGDDDDGTWKLSPESDEVDSVFGEIAEGGEEAFGSEAAEDAVKGFTGGSGDPWAEGAAADSKGDVFEDIDREVASKEGGGGVGEEEWGTVEGYKPWTLGEDEETGDVFGAEELGEGGIEGIDGGEIEEAEKDVADEKHKLEEREKELLETLKGPNRAFGDLIAASGITEDMIDSLILLKDVRNVPGLPPLREIEDKAIARLNATSSRAEIERKKQEEIAQARVRQVDEKGRAYGTGRRKCSVARVWIQPGDGKFVVNDKQFDAYFPILDHRAELLRPFTVTKTLGLWDVNCTVKGGGVSGQVGAVRLGISRALQNWEPGLRPYLKAAGYLTRDARVVERKKPGKAKARKSFQWDHPNMPHAPLSSPAHHPIQTSSATLSSPPLFRPRRTEEAELGIFGAERYYGVGHSSSATKRPAVLASPRPSSVDGHGRIYRNESAGTPTASSVASWNSHSGLLANAPRSVAAFPLKGPRKGNYAAVGRRLFCRSCFCGGGGGGGGRAVEVAEKFSEPKSPLRPSSVYGNSKQSVETTVRVAATGDRETKREVGIEEGMKVRITPGNWPKGDNFTHRSTLYYAKKPLLLAEIGRRMVNSAERGSVDGPRAPENAPTAAAPDDAASDASSDLFELESFSAQRRQRGSLDELLDPRRRLGGAAGSECAYAPSEASVVWSVATAEPPGLDRTGSARGELRFDPAERDRFRMSLLSCRSDEAVSVLPGPVRFGPEPGRVAANGKAGELHSVRILGPARAK</sequence>
<feature type="region of interest" description="Disordered" evidence="5">
    <location>
        <begin position="404"/>
        <end position="447"/>
    </location>
</feature>
<gene>
    <name evidence="6" type="ORF">CB5_LOCUS16346</name>
</gene>
<accession>A0A6V7PQR4</accession>
<keyword evidence="2 4" id="KW-0689">Ribosomal protein</keyword>
<organism evidence="6">
    <name type="scientific">Ananas comosus var. bracteatus</name>
    <name type="common">red pineapple</name>
    <dbReference type="NCBI Taxonomy" id="296719"/>
    <lineage>
        <taxon>Eukaryota</taxon>
        <taxon>Viridiplantae</taxon>
        <taxon>Streptophyta</taxon>
        <taxon>Embryophyta</taxon>
        <taxon>Tracheophyta</taxon>
        <taxon>Spermatophyta</taxon>
        <taxon>Magnoliopsida</taxon>
        <taxon>Liliopsida</taxon>
        <taxon>Poales</taxon>
        <taxon>Bromeliaceae</taxon>
        <taxon>Bromelioideae</taxon>
        <taxon>Ananas</taxon>
    </lineage>
</organism>
<dbReference type="PANTHER" id="PTHR21569">
    <property type="entry name" value="RIBOSOMAL PROTEIN S9"/>
    <property type="match status" value="1"/>
</dbReference>
<proteinExistence type="inferred from homology"/>
<evidence type="ECO:0000256" key="3">
    <source>
        <dbReference type="ARBA" id="ARBA00023274"/>
    </source>
</evidence>
<dbReference type="PANTHER" id="PTHR21569:SF1">
    <property type="entry name" value="SMALL RIBOSOMAL SUBUNIT PROTEIN US9M"/>
    <property type="match status" value="1"/>
</dbReference>
<dbReference type="GO" id="GO:0003723">
    <property type="term" value="F:RNA binding"/>
    <property type="evidence" value="ECO:0007669"/>
    <property type="project" value="TreeGrafter"/>
</dbReference>
<dbReference type="NCBIfam" id="NF001099">
    <property type="entry name" value="PRK00132.1"/>
    <property type="match status" value="1"/>
</dbReference>
<dbReference type="GO" id="GO:0006412">
    <property type="term" value="P:translation"/>
    <property type="evidence" value="ECO:0007669"/>
    <property type="project" value="InterPro"/>
</dbReference>
<dbReference type="InterPro" id="IPR014721">
    <property type="entry name" value="Ribsml_uS5_D2-typ_fold_subgr"/>
</dbReference>
<feature type="compositionally biased region" description="Low complexity" evidence="5">
    <location>
        <begin position="666"/>
        <end position="682"/>
    </location>
</feature>
<dbReference type="HAMAP" id="MF_00532_B">
    <property type="entry name" value="Ribosomal_uS9_B"/>
    <property type="match status" value="1"/>
</dbReference>
<feature type="region of interest" description="Disordered" evidence="5">
    <location>
        <begin position="59"/>
        <end position="81"/>
    </location>
</feature>